<name>A2FRR1_TRIV3</name>
<dbReference type="InParanoid" id="A2FRR1"/>
<dbReference type="VEuPathDB" id="TrichDB:TVAGG3_0208680"/>
<keyword evidence="2" id="KW-1185">Reference proteome</keyword>
<organism evidence="1 2">
    <name type="scientific">Trichomonas vaginalis (strain ATCC PRA-98 / G3)</name>
    <dbReference type="NCBI Taxonomy" id="412133"/>
    <lineage>
        <taxon>Eukaryota</taxon>
        <taxon>Metamonada</taxon>
        <taxon>Parabasalia</taxon>
        <taxon>Trichomonadida</taxon>
        <taxon>Trichomonadidae</taxon>
        <taxon>Trichomonas</taxon>
    </lineage>
</organism>
<protein>
    <submittedName>
        <fullName evidence="1">Uncharacterized protein</fullName>
    </submittedName>
</protein>
<gene>
    <name evidence="1" type="ORF">TVAG_482760</name>
</gene>
<reference evidence="1" key="2">
    <citation type="journal article" date="2007" name="Science">
        <title>Draft genome sequence of the sexually transmitted pathogen Trichomonas vaginalis.</title>
        <authorList>
            <person name="Carlton J.M."/>
            <person name="Hirt R.P."/>
            <person name="Silva J.C."/>
            <person name="Delcher A.L."/>
            <person name="Schatz M."/>
            <person name="Zhao Q."/>
            <person name="Wortman J.R."/>
            <person name="Bidwell S.L."/>
            <person name="Alsmark U.C.M."/>
            <person name="Besteiro S."/>
            <person name="Sicheritz-Ponten T."/>
            <person name="Noel C.J."/>
            <person name="Dacks J.B."/>
            <person name="Foster P.G."/>
            <person name="Simillion C."/>
            <person name="Van de Peer Y."/>
            <person name="Miranda-Saavedra D."/>
            <person name="Barton G.J."/>
            <person name="Westrop G.D."/>
            <person name="Mueller S."/>
            <person name="Dessi D."/>
            <person name="Fiori P.L."/>
            <person name="Ren Q."/>
            <person name="Paulsen I."/>
            <person name="Zhang H."/>
            <person name="Bastida-Corcuera F.D."/>
            <person name="Simoes-Barbosa A."/>
            <person name="Brown M.T."/>
            <person name="Hayes R.D."/>
            <person name="Mukherjee M."/>
            <person name="Okumura C.Y."/>
            <person name="Schneider R."/>
            <person name="Smith A.J."/>
            <person name="Vanacova S."/>
            <person name="Villalvazo M."/>
            <person name="Haas B.J."/>
            <person name="Pertea M."/>
            <person name="Feldblyum T.V."/>
            <person name="Utterback T.R."/>
            <person name="Shu C.L."/>
            <person name="Osoegawa K."/>
            <person name="de Jong P.J."/>
            <person name="Hrdy I."/>
            <person name="Horvathova L."/>
            <person name="Zubacova Z."/>
            <person name="Dolezal P."/>
            <person name="Malik S.B."/>
            <person name="Logsdon J.M. Jr."/>
            <person name="Henze K."/>
            <person name="Gupta A."/>
            <person name="Wang C.C."/>
            <person name="Dunne R.L."/>
            <person name="Upcroft J.A."/>
            <person name="Upcroft P."/>
            <person name="White O."/>
            <person name="Salzberg S.L."/>
            <person name="Tang P."/>
            <person name="Chiu C.-H."/>
            <person name="Lee Y.-S."/>
            <person name="Embley T.M."/>
            <person name="Coombs G.H."/>
            <person name="Mottram J.C."/>
            <person name="Tachezy J."/>
            <person name="Fraser-Liggett C.M."/>
            <person name="Johnson P.J."/>
        </authorList>
    </citation>
    <scope>NUCLEOTIDE SEQUENCE [LARGE SCALE GENOMIC DNA]</scope>
    <source>
        <strain evidence="1">G3</strain>
    </source>
</reference>
<sequence>MKITSLRLMKSDNGRVCPPLEFYEPLQIRGTKELNFSCKPSWNYLQSLIIYFDFDKPFFEINPNEYGYIIPISFLESGNHSFTFVTYISYYHPTYELNITDPPPIKIENNKLEKENYYKTTENSLKLIYDIEFPSNVLYSFNYYFDNNYDSKITEYIYGRNDNDHIERSINLPSSLTSSDHKLHYFFNATGLTTDTFENSFSLIYHKPIINLLTENDKFNPPIYIRSVNDTIRIGLNIEDEDPNDNVTIIVSIESTSISQAISKIVPDQIITNLELGNQLEKGGKRISISANDKYGYSSSTMSYFYFIYKYNKPEIEFQSENNISRIENFVRVHCRVRDYRGNGMLTIEANLTNDILNYTNTKDCDIDDDSFKDVFIDIPINRYYEGNLIISLCVSNRYDEVSSIITSIFSLDEIPTFNAIDNIKKFRKPNKSIPFIYSLISNK</sequence>
<reference evidence="1" key="1">
    <citation type="submission" date="2006-10" db="EMBL/GenBank/DDBJ databases">
        <authorList>
            <person name="Amadeo P."/>
            <person name="Zhao Q."/>
            <person name="Wortman J."/>
            <person name="Fraser-Liggett C."/>
            <person name="Carlton J."/>
        </authorList>
    </citation>
    <scope>NUCLEOTIDE SEQUENCE</scope>
    <source>
        <strain evidence="1">G3</strain>
    </source>
</reference>
<proteinExistence type="predicted"/>
<evidence type="ECO:0000313" key="2">
    <source>
        <dbReference type="Proteomes" id="UP000001542"/>
    </source>
</evidence>
<dbReference type="AlphaFoldDB" id="A2FRR1"/>
<evidence type="ECO:0000313" key="1">
    <source>
        <dbReference type="EMBL" id="EAX92400.1"/>
    </source>
</evidence>
<accession>A2FRR1</accession>
<dbReference type="Proteomes" id="UP000001542">
    <property type="component" value="Unassembled WGS sequence"/>
</dbReference>
<dbReference type="EMBL" id="DS113969">
    <property type="protein sequence ID" value="EAX92400.1"/>
    <property type="molecule type" value="Genomic_DNA"/>
</dbReference>
<dbReference type="VEuPathDB" id="TrichDB:TVAG_482760"/>